<organism evidence="1 2">
    <name type="scientific">Haloarcula pellucida</name>
    <dbReference type="NCBI Taxonomy" id="1427151"/>
    <lineage>
        <taxon>Archaea</taxon>
        <taxon>Methanobacteriati</taxon>
        <taxon>Methanobacteriota</taxon>
        <taxon>Stenosarchaea group</taxon>
        <taxon>Halobacteria</taxon>
        <taxon>Halobacteriales</taxon>
        <taxon>Haloarculaceae</taxon>
        <taxon>Haloarcula</taxon>
    </lineage>
</organism>
<keyword evidence="2" id="KW-1185">Reference proteome</keyword>
<dbReference type="Proteomes" id="UP000605784">
    <property type="component" value="Unassembled WGS sequence"/>
</dbReference>
<dbReference type="AlphaFoldDB" id="A0A830GG66"/>
<gene>
    <name evidence="1" type="ORF">GCM10009030_00020</name>
</gene>
<name>A0A830GG66_9EURY</name>
<evidence type="ECO:0000313" key="2">
    <source>
        <dbReference type="Proteomes" id="UP000605784"/>
    </source>
</evidence>
<dbReference type="EMBL" id="BMOU01000001">
    <property type="protein sequence ID" value="GGN84408.1"/>
    <property type="molecule type" value="Genomic_DNA"/>
</dbReference>
<dbReference type="RefSeq" id="WP_188993371.1">
    <property type="nucleotide sequence ID" value="NZ_BMOU01000001.1"/>
</dbReference>
<accession>A0A830GG66</accession>
<sequence>MEYPSQMAVRGEISVTLDSETDFTVRDNTEEALETYSQSPMQVAEELAAEISE</sequence>
<evidence type="ECO:0000313" key="1">
    <source>
        <dbReference type="EMBL" id="GGN84408.1"/>
    </source>
</evidence>
<protein>
    <submittedName>
        <fullName evidence="1">Uncharacterized protein</fullName>
    </submittedName>
</protein>
<comment type="caution">
    <text evidence="1">The sequence shown here is derived from an EMBL/GenBank/DDBJ whole genome shotgun (WGS) entry which is preliminary data.</text>
</comment>
<reference evidence="1" key="2">
    <citation type="submission" date="2020-09" db="EMBL/GenBank/DDBJ databases">
        <authorList>
            <person name="Sun Q."/>
            <person name="Ohkuma M."/>
        </authorList>
    </citation>
    <scope>NUCLEOTIDE SEQUENCE</scope>
    <source>
        <strain evidence="1">JCM 17820</strain>
    </source>
</reference>
<reference evidence="1" key="1">
    <citation type="journal article" date="2014" name="Int. J. Syst. Evol. Microbiol.">
        <title>Complete genome sequence of Corynebacterium casei LMG S-19264T (=DSM 44701T), isolated from a smear-ripened cheese.</title>
        <authorList>
            <consortium name="US DOE Joint Genome Institute (JGI-PGF)"/>
            <person name="Walter F."/>
            <person name="Albersmeier A."/>
            <person name="Kalinowski J."/>
            <person name="Ruckert C."/>
        </authorList>
    </citation>
    <scope>NUCLEOTIDE SEQUENCE</scope>
    <source>
        <strain evidence="1">JCM 17820</strain>
    </source>
</reference>
<proteinExistence type="predicted"/>